<dbReference type="STRING" id="1184151.AW736_03040"/>
<dbReference type="EMBL" id="LRRQ01000027">
    <property type="protein sequence ID" value="OAM91449.1"/>
    <property type="molecule type" value="Genomic_DNA"/>
</dbReference>
<evidence type="ECO:0000313" key="1">
    <source>
        <dbReference type="EMBL" id="OAM91449.1"/>
    </source>
</evidence>
<protein>
    <submittedName>
        <fullName evidence="1">5-nitroimidazole antibiotic resistance protein</fullName>
    </submittedName>
</protein>
<dbReference type="Gene3D" id="2.30.110.10">
    <property type="entry name" value="Electron Transport, Fmn-binding Protein, Chain A"/>
    <property type="match status" value="1"/>
</dbReference>
<dbReference type="Pfam" id="PF12900">
    <property type="entry name" value="Pyridox_ox_2"/>
    <property type="match status" value="1"/>
</dbReference>
<dbReference type="AlphaFoldDB" id="A0A178IQ87"/>
<dbReference type="SUPFAM" id="SSF50475">
    <property type="entry name" value="FMN-binding split barrel"/>
    <property type="match status" value="1"/>
</dbReference>
<proteinExistence type="predicted"/>
<reference evidence="1 2" key="1">
    <citation type="submission" date="2016-01" db="EMBL/GenBank/DDBJ databases">
        <title>High potential of lignocellulose degradation of a new Verrucomicrobia species.</title>
        <authorList>
            <person name="Wang Y."/>
            <person name="Shi Y."/>
            <person name="Qiu Z."/>
            <person name="Liu S."/>
            <person name="Yang H."/>
        </authorList>
    </citation>
    <scope>NUCLEOTIDE SEQUENCE [LARGE SCALE GENOMIC DNA]</scope>
    <source>
        <strain evidence="1 2">TSB47</strain>
    </source>
</reference>
<organism evidence="1 2">
    <name type="scientific">Termitidicoccus mucosus</name>
    <dbReference type="NCBI Taxonomy" id="1184151"/>
    <lineage>
        <taxon>Bacteria</taxon>
        <taxon>Pseudomonadati</taxon>
        <taxon>Verrucomicrobiota</taxon>
        <taxon>Opitutia</taxon>
        <taxon>Opitutales</taxon>
        <taxon>Opitutaceae</taxon>
        <taxon>Termitidicoccus</taxon>
    </lineage>
</organism>
<dbReference type="PANTHER" id="PTHR34071:SF2">
    <property type="entry name" value="FLAVIN-NUCLEOTIDE-BINDING PROTEIN"/>
    <property type="match status" value="1"/>
</dbReference>
<accession>A0A178IQ87</accession>
<dbReference type="RefSeq" id="WP_068768802.1">
    <property type="nucleotide sequence ID" value="NZ_CP109796.1"/>
</dbReference>
<gene>
    <name evidence="1" type="ORF">AW736_03040</name>
</gene>
<dbReference type="PANTHER" id="PTHR34071">
    <property type="entry name" value="5-NITROIMIDAZOLE ANTIBIOTICS RESISTANCE PROTEIN, NIMA-FAMILY-RELATED PROTEIN-RELATED"/>
    <property type="match status" value="1"/>
</dbReference>
<dbReference type="InterPro" id="IPR024747">
    <property type="entry name" value="Pyridox_Oxase-rel"/>
</dbReference>
<comment type="caution">
    <text evidence="1">The sequence shown here is derived from an EMBL/GenBank/DDBJ whole genome shotgun (WGS) entry which is preliminary data.</text>
</comment>
<name>A0A178IQ87_9BACT</name>
<sequence length="164" mass="18788">MTQFPEIRKMSRLLQPARMKKLLDETEYGFLAMCSTIGYGYGIPLSYARDGQRLYFHCSPDGFKQKCLAANNRVSFCIIGKTRVIPEKFTTVYESVIAFGTMALDLPEEEHGLALRLLMQKYSPAHLQIDEVYRGKTFRRNHLMRLDIEHVTGKVKKAVPRPAA</sequence>
<dbReference type="Proteomes" id="UP000078486">
    <property type="component" value="Unassembled WGS sequence"/>
</dbReference>
<dbReference type="InterPro" id="IPR012349">
    <property type="entry name" value="Split_barrel_FMN-bd"/>
</dbReference>
<evidence type="ECO:0000313" key="2">
    <source>
        <dbReference type="Proteomes" id="UP000078486"/>
    </source>
</evidence>
<keyword evidence="2" id="KW-1185">Reference proteome</keyword>